<comment type="subcellular location">
    <subcellularLocation>
        <location evidence="1">Cell envelope</location>
    </subcellularLocation>
</comment>
<dbReference type="Gene3D" id="3.40.30.10">
    <property type="entry name" value="Glutaredoxin"/>
    <property type="match status" value="1"/>
</dbReference>
<evidence type="ECO:0000259" key="5">
    <source>
        <dbReference type="PROSITE" id="PS51352"/>
    </source>
</evidence>
<dbReference type="PANTHER" id="PTHR42852:SF18">
    <property type="entry name" value="CHROMOSOME UNDETERMINED SCAFFOLD_47, WHOLE GENOME SHOTGUN SEQUENCE"/>
    <property type="match status" value="1"/>
</dbReference>
<dbReference type="InterPro" id="IPR036249">
    <property type="entry name" value="Thioredoxin-like_sf"/>
</dbReference>
<accession>A0A177NTH6</accession>
<reference evidence="6 7" key="1">
    <citation type="submission" date="2016-03" db="EMBL/GenBank/DDBJ databases">
        <authorList>
            <person name="Ploux O."/>
        </authorList>
    </citation>
    <scope>NUCLEOTIDE SEQUENCE [LARGE SCALE GENOMIC DNA]</scope>
    <source>
        <strain evidence="6 7">R-45370</strain>
    </source>
</reference>
<dbReference type="STRING" id="980561.A1359_20960"/>
<dbReference type="Pfam" id="PF08534">
    <property type="entry name" value="Redoxin"/>
    <property type="match status" value="1"/>
</dbReference>
<dbReference type="InterPro" id="IPR013740">
    <property type="entry name" value="Redoxin"/>
</dbReference>
<sequence>MCKYFFICLLLLAANPSANAAEAGQTPPPCAAVDNKDTTVNFDAYKGKVLLIDFWATWCPPCKKSMPFLNNLRNQRVKEGFEILAINVDENSEDAKNFLKENPVDYTMAYDPNGDCPQKFAVKAMPSSYLVDKTGKIRLVHLGFRDEDESKIQEQVSHLLTE</sequence>
<dbReference type="PROSITE" id="PS00194">
    <property type="entry name" value="THIOREDOXIN_1"/>
    <property type="match status" value="1"/>
</dbReference>
<dbReference type="EMBL" id="LUUI01000047">
    <property type="protein sequence ID" value="OAI20380.1"/>
    <property type="molecule type" value="Genomic_DNA"/>
</dbReference>
<evidence type="ECO:0000256" key="4">
    <source>
        <dbReference type="SAM" id="SignalP"/>
    </source>
</evidence>
<dbReference type="InterPro" id="IPR013766">
    <property type="entry name" value="Thioredoxin_domain"/>
</dbReference>
<feature type="signal peptide" evidence="4">
    <location>
        <begin position="1"/>
        <end position="20"/>
    </location>
</feature>
<dbReference type="PANTHER" id="PTHR42852">
    <property type="entry name" value="THIOL:DISULFIDE INTERCHANGE PROTEIN DSBE"/>
    <property type="match status" value="1"/>
</dbReference>
<keyword evidence="3" id="KW-0676">Redox-active center</keyword>
<gene>
    <name evidence="6" type="ORF">A1359_20960</name>
</gene>
<dbReference type="InterPro" id="IPR017937">
    <property type="entry name" value="Thioredoxin_CS"/>
</dbReference>
<keyword evidence="2" id="KW-0201">Cytochrome c-type biogenesis</keyword>
<protein>
    <submittedName>
        <fullName evidence="6">Redoxin</fullName>
    </submittedName>
</protein>
<name>A0A177NTH6_9GAMM</name>
<dbReference type="CDD" id="cd02966">
    <property type="entry name" value="TlpA_like_family"/>
    <property type="match status" value="1"/>
</dbReference>
<evidence type="ECO:0000313" key="6">
    <source>
        <dbReference type="EMBL" id="OAI20380.1"/>
    </source>
</evidence>
<dbReference type="InterPro" id="IPR050553">
    <property type="entry name" value="Thioredoxin_ResA/DsbE_sf"/>
</dbReference>
<dbReference type="Proteomes" id="UP000078476">
    <property type="component" value="Unassembled WGS sequence"/>
</dbReference>
<proteinExistence type="predicted"/>
<organism evidence="6 7">
    <name type="scientific">Methylomonas lenta</name>
    <dbReference type="NCBI Taxonomy" id="980561"/>
    <lineage>
        <taxon>Bacteria</taxon>
        <taxon>Pseudomonadati</taxon>
        <taxon>Pseudomonadota</taxon>
        <taxon>Gammaproteobacteria</taxon>
        <taxon>Methylococcales</taxon>
        <taxon>Methylococcaceae</taxon>
        <taxon>Methylomonas</taxon>
    </lineage>
</organism>
<dbReference type="GO" id="GO:0015036">
    <property type="term" value="F:disulfide oxidoreductase activity"/>
    <property type="evidence" value="ECO:0007669"/>
    <property type="project" value="UniProtKB-ARBA"/>
</dbReference>
<dbReference type="AlphaFoldDB" id="A0A177NTH6"/>
<evidence type="ECO:0000256" key="1">
    <source>
        <dbReference type="ARBA" id="ARBA00004196"/>
    </source>
</evidence>
<comment type="caution">
    <text evidence="6">The sequence shown here is derived from an EMBL/GenBank/DDBJ whole genome shotgun (WGS) entry which is preliminary data.</text>
</comment>
<dbReference type="OrthoDB" id="9799347at2"/>
<dbReference type="GO" id="GO:0030313">
    <property type="term" value="C:cell envelope"/>
    <property type="evidence" value="ECO:0007669"/>
    <property type="project" value="UniProtKB-SubCell"/>
</dbReference>
<dbReference type="PROSITE" id="PS51352">
    <property type="entry name" value="THIOREDOXIN_2"/>
    <property type="match status" value="1"/>
</dbReference>
<keyword evidence="7" id="KW-1185">Reference proteome</keyword>
<feature type="chain" id="PRO_5008069506" evidence="4">
    <location>
        <begin position="21"/>
        <end position="162"/>
    </location>
</feature>
<feature type="domain" description="Thioredoxin" evidence="5">
    <location>
        <begin position="21"/>
        <end position="161"/>
    </location>
</feature>
<keyword evidence="4" id="KW-0732">Signal</keyword>
<evidence type="ECO:0000313" key="7">
    <source>
        <dbReference type="Proteomes" id="UP000078476"/>
    </source>
</evidence>
<dbReference type="SUPFAM" id="SSF52833">
    <property type="entry name" value="Thioredoxin-like"/>
    <property type="match status" value="1"/>
</dbReference>
<dbReference type="RefSeq" id="WP_066978009.1">
    <property type="nucleotide sequence ID" value="NZ_LUUI01000047.1"/>
</dbReference>
<dbReference type="GO" id="GO:0017004">
    <property type="term" value="P:cytochrome complex assembly"/>
    <property type="evidence" value="ECO:0007669"/>
    <property type="project" value="UniProtKB-KW"/>
</dbReference>
<evidence type="ECO:0000256" key="3">
    <source>
        <dbReference type="ARBA" id="ARBA00023284"/>
    </source>
</evidence>
<evidence type="ECO:0000256" key="2">
    <source>
        <dbReference type="ARBA" id="ARBA00022748"/>
    </source>
</evidence>